<organism evidence="3 4">
    <name type="scientific">Mycoplana azooxidifex</name>
    <dbReference type="NCBI Taxonomy" id="1636188"/>
    <lineage>
        <taxon>Bacteria</taxon>
        <taxon>Pseudomonadati</taxon>
        <taxon>Pseudomonadota</taxon>
        <taxon>Alphaproteobacteria</taxon>
        <taxon>Hyphomicrobiales</taxon>
        <taxon>Rhizobiaceae</taxon>
        <taxon>Mycoplana</taxon>
    </lineage>
</organism>
<evidence type="ECO:0000313" key="4">
    <source>
        <dbReference type="Proteomes" id="UP000574761"/>
    </source>
</evidence>
<dbReference type="Proteomes" id="UP000574761">
    <property type="component" value="Unassembled WGS sequence"/>
</dbReference>
<name>A0A7W6GM95_9HYPH</name>
<gene>
    <name evidence="3" type="ORF">GGQ64_003959</name>
</gene>
<dbReference type="PANTHER" id="PTHR36582:SF2">
    <property type="entry name" value="ANTITOXIN PARD"/>
    <property type="match status" value="1"/>
</dbReference>
<dbReference type="NCBIfam" id="TIGR02606">
    <property type="entry name" value="antidote_CC2985"/>
    <property type="match status" value="1"/>
</dbReference>
<dbReference type="PANTHER" id="PTHR36582">
    <property type="entry name" value="ANTITOXIN PARD"/>
    <property type="match status" value="1"/>
</dbReference>
<dbReference type="Pfam" id="PF03693">
    <property type="entry name" value="ParD_antitoxin"/>
    <property type="match status" value="1"/>
</dbReference>
<keyword evidence="2" id="KW-1277">Toxin-antitoxin system</keyword>
<dbReference type="InterPro" id="IPR022789">
    <property type="entry name" value="ParD"/>
</dbReference>
<accession>A0A7W6GM95</accession>
<reference evidence="3 4" key="1">
    <citation type="submission" date="2020-08" db="EMBL/GenBank/DDBJ databases">
        <title>Genomic Encyclopedia of Type Strains, Phase IV (KMG-IV): sequencing the most valuable type-strain genomes for metagenomic binning, comparative biology and taxonomic classification.</title>
        <authorList>
            <person name="Goeker M."/>
        </authorList>
    </citation>
    <scope>NUCLEOTIDE SEQUENCE [LARGE SCALE GENOMIC DNA]</scope>
    <source>
        <strain evidence="3 4">DSM 100211</strain>
    </source>
</reference>
<dbReference type="InterPro" id="IPR038296">
    <property type="entry name" value="ParD_sf"/>
</dbReference>
<dbReference type="InterPro" id="IPR010985">
    <property type="entry name" value="Ribbon_hlx_hlx"/>
</dbReference>
<dbReference type="RefSeq" id="WP_183806978.1">
    <property type="nucleotide sequence ID" value="NZ_JACIEE010000008.1"/>
</dbReference>
<dbReference type="EMBL" id="JACIEE010000008">
    <property type="protein sequence ID" value="MBB3978724.1"/>
    <property type="molecule type" value="Genomic_DNA"/>
</dbReference>
<evidence type="ECO:0000313" key="3">
    <source>
        <dbReference type="EMBL" id="MBB3978724.1"/>
    </source>
</evidence>
<dbReference type="SUPFAM" id="SSF47598">
    <property type="entry name" value="Ribbon-helix-helix"/>
    <property type="match status" value="1"/>
</dbReference>
<sequence length="85" mass="9145">MPTLNVSLTPEFSEFIEESVASGSYVSASEVVREALRILRDDRDSEAVKIAILRNAVEAGLAQSLRGAFSDRSVRDIFVATADGA</sequence>
<dbReference type="AlphaFoldDB" id="A0A7W6GM95"/>
<proteinExistence type="inferred from homology"/>
<protein>
    <submittedName>
        <fullName evidence="3">Antitoxin ParD1/3/4</fullName>
    </submittedName>
</protein>
<dbReference type="GO" id="GO:0006355">
    <property type="term" value="P:regulation of DNA-templated transcription"/>
    <property type="evidence" value="ECO:0007669"/>
    <property type="project" value="InterPro"/>
</dbReference>
<evidence type="ECO:0000256" key="1">
    <source>
        <dbReference type="ARBA" id="ARBA00008580"/>
    </source>
</evidence>
<dbReference type="Gene3D" id="6.10.10.120">
    <property type="entry name" value="Antitoxin ParD1-like"/>
    <property type="match status" value="1"/>
</dbReference>
<evidence type="ECO:0000256" key="2">
    <source>
        <dbReference type="ARBA" id="ARBA00022649"/>
    </source>
</evidence>
<keyword evidence="4" id="KW-1185">Reference proteome</keyword>
<dbReference type="CDD" id="cd22231">
    <property type="entry name" value="RHH_NikR_HicB-like"/>
    <property type="match status" value="1"/>
</dbReference>
<comment type="similarity">
    <text evidence="1">Belongs to the ParD antitoxin family.</text>
</comment>
<comment type="caution">
    <text evidence="3">The sequence shown here is derived from an EMBL/GenBank/DDBJ whole genome shotgun (WGS) entry which is preliminary data.</text>
</comment>